<dbReference type="OrthoDB" id="294295at2759"/>
<keyword evidence="4" id="KW-1185">Reference proteome</keyword>
<sequence length="239" mass="26075">MSYLSHELSRLHNKVAIITGGAGSFGTGIATKFIQEEAKVVIADLDNTAGTEIAGRLNCTFFQGDITQRAGWEKLFETAIHVYGGLDIVELAEDEFEKLVNTNMKSLYLSTSITIPYFLERRQPAVFVNIASATARRPRPMLTWYGATKAAMLNAVNSMAVEYAERQIHFNTINPAAVLTRMTKGLLSDPAVERKYLDTIPMNRLCQPADVANAACYLASEEAGFITGACLDVDGGRGV</sequence>
<gene>
    <name evidence="3" type="ORF">BDV25DRAFT_132816</name>
</gene>
<dbReference type="EMBL" id="ML742254">
    <property type="protein sequence ID" value="KAE8146571.1"/>
    <property type="molecule type" value="Genomic_DNA"/>
</dbReference>
<dbReference type="GO" id="GO:0016491">
    <property type="term" value="F:oxidoreductase activity"/>
    <property type="evidence" value="ECO:0007669"/>
    <property type="project" value="UniProtKB-KW"/>
</dbReference>
<dbReference type="PRINTS" id="PR00081">
    <property type="entry name" value="GDHRDH"/>
</dbReference>
<keyword evidence="1" id="KW-0521">NADP</keyword>
<dbReference type="Pfam" id="PF13561">
    <property type="entry name" value="adh_short_C2"/>
    <property type="match status" value="1"/>
</dbReference>
<dbReference type="AlphaFoldDB" id="A0A5N6TKF0"/>
<dbReference type="InterPro" id="IPR002347">
    <property type="entry name" value="SDR_fam"/>
</dbReference>
<protein>
    <submittedName>
        <fullName evidence="3">Oxidoreductase</fullName>
    </submittedName>
</protein>
<evidence type="ECO:0000313" key="3">
    <source>
        <dbReference type="EMBL" id="KAE8146571.1"/>
    </source>
</evidence>
<dbReference type="PANTHER" id="PTHR43639">
    <property type="entry name" value="OXIDOREDUCTASE, SHORT-CHAIN DEHYDROGENASE/REDUCTASE FAMILY (AFU_ORTHOLOGUE AFUA_5G02870)"/>
    <property type="match status" value="1"/>
</dbReference>
<name>A0A5N6TKF0_ASPAV</name>
<keyword evidence="2" id="KW-0560">Oxidoreductase</keyword>
<reference evidence="3 4" key="1">
    <citation type="submission" date="2019-04" db="EMBL/GenBank/DDBJ databases">
        <title>Friends and foes A comparative genomics study of 23 Aspergillus species from section Flavi.</title>
        <authorList>
            <consortium name="DOE Joint Genome Institute"/>
            <person name="Kjaerbolling I."/>
            <person name="Vesth T."/>
            <person name="Frisvad J.C."/>
            <person name="Nybo J.L."/>
            <person name="Theobald S."/>
            <person name="Kildgaard S."/>
            <person name="Isbrandt T."/>
            <person name="Kuo A."/>
            <person name="Sato A."/>
            <person name="Lyhne E.K."/>
            <person name="Kogle M.E."/>
            <person name="Wiebenga A."/>
            <person name="Kun R.S."/>
            <person name="Lubbers R.J."/>
            <person name="Makela M.R."/>
            <person name="Barry K."/>
            <person name="Chovatia M."/>
            <person name="Clum A."/>
            <person name="Daum C."/>
            <person name="Haridas S."/>
            <person name="He G."/>
            <person name="LaButti K."/>
            <person name="Lipzen A."/>
            <person name="Mondo S."/>
            <person name="Riley R."/>
            <person name="Salamov A."/>
            <person name="Simmons B.A."/>
            <person name="Magnuson J.K."/>
            <person name="Henrissat B."/>
            <person name="Mortensen U.H."/>
            <person name="Larsen T.O."/>
            <person name="Devries R.P."/>
            <person name="Grigoriev I.V."/>
            <person name="Machida M."/>
            <person name="Baker S.E."/>
            <person name="Andersen M.R."/>
        </authorList>
    </citation>
    <scope>NUCLEOTIDE SEQUENCE [LARGE SCALE GENOMIC DNA]</scope>
    <source>
        <strain evidence="3 4">IBT 18842</strain>
    </source>
</reference>
<accession>A0A5N6TKF0</accession>
<dbReference type="Proteomes" id="UP000325780">
    <property type="component" value="Unassembled WGS sequence"/>
</dbReference>
<dbReference type="Gene3D" id="3.40.50.720">
    <property type="entry name" value="NAD(P)-binding Rossmann-like Domain"/>
    <property type="match status" value="1"/>
</dbReference>
<dbReference type="SUPFAM" id="SSF51735">
    <property type="entry name" value="NAD(P)-binding Rossmann-fold domains"/>
    <property type="match status" value="1"/>
</dbReference>
<evidence type="ECO:0000256" key="2">
    <source>
        <dbReference type="ARBA" id="ARBA00023002"/>
    </source>
</evidence>
<evidence type="ECO:0000256" key="1">
    <source>
        <dbReference type="ARBA" id="ARBA00022857"/>
    </source>
</evidence>
<organism evidence="3 4">
    <name type="scientific">Aspergillus avenaceus</name>
    <dbReference type="NCBI Taxonomy" id="36643"/>
    <lineage>
        <taxon>Eukaryota</taxon>
        <taxon>Fungi</taxon>
        <taxon>Dikarya</taxon>
        <taxon>Ascomycota</taxon>
        <taxon>Pezizomycotina</taxon>
        <taxon>Eurotiomycetes</taxon>
        <taxon>Eurotiomycetidae</taxon>
        <taxon>Eurotiales</taxon>
        <taxon>Aspergillaceae</taxon>
        <taxon>Aspergillus</taxon>
        <taxon>Aspergillus subgen. Circumdati</taxon>
    </lineage>
</organism>
<evidence type="ECO:0000313" key="4">
    <source>
        <dbReference type="Proteomes" id="UP000325780"/>
    </source>
</evidence>
<dbReference type="PANTHER" id="PTHR43639:SF5">
    <property type="entry name" value="OXIDOREDUCTASE, SHORT-CHAIN DEHYDROGENASE_REDUCTASE FAMILY (AFU_ORTHOLOGUE AFUA_6G09140)"/>
    <property type="match status" value="1"/>
</dbReference>
<dbReference type="FunFam" id="3.40.50.720:FF:000084">
    <property type="entry name" value="Short-chain dehydrogenase reductase"/>
    <property type="match status" value="1"/>
</dbReference>
<dbReference type="InterPro" id="IPR036291">
    <property type="entry name" value="NAD(P)-bd_dom_sf"/>
</dbReference>
<proteinExistence type="predicted"/>